<accession>A0A2P2QGR5</accession>
<evidence type="ECO:0000313" key="1">
    <source>
        <dbReference type="EMBL" id="MBX66181.1"/>
    </source>
</evidence>
<sequence length="21" mass="2583">MLRYIRMIFVPSCVKRIRMVA</sequence>
<dbReference type="EMBL" id="GGEC01085697">
    <property type="protein sequence ID" value="MBX66181.1"/>
    <property type="molecule type" value="Transcribed_RNA"/>
</dbReference>
<organism evidence="1">
    <name type="scientific">Rhizophora mucronata</name>
    <name type="common">Asiatic mangrove</name>
    <dbReference type="NCBI Taxonomy" id="61149"/>
    <lineage>
        <taxon>Eukaryota</taxon>
        <taxon>Viridiplantae</taxon>
        <taxon>Streptophyta</taxon>
        <taxon>Embryophyta</taxon>
        <taxon>Tracheophyta</taxon>
        <taxon>Spermatophyta</taxon>
        <taxon>Magnoliopsida</taxon>
        <taxon>eudicotyledons</taxon>
        <taxon>Gunneridae</taxon>
        <taxon>Pentapetalae</taxon>
        <taxon>rosids</taxon>
        <taxon>fabids</taxon>
        <taxon>Malpighiales</taxon>
        <taxon>Rhizophoraceae</taxon>
        <taxon>Rhizophora</taxon>
    </lineage>
</organism>
<protein>
    <submittedName>
        <fullName evidence="1">Uncharacterized protein</fullName>
    </submittedName>
</protein>
<dbReference type="AlphaFoldDB" id="A0A2P2QGR5"/>
<name>A0A2P2QGR5_RHIMU</name>
<proteinExistence type="predicted"/>
<reference evidence="1" key="1">
    <citation type="submission" date="2018-02" db="EMBL/GenBank/DDBJ databases">
        <title>Rhizophora mucronata_Transcriptome.</title>
        <authorList>
            <person name="Meera S.P."/>
            <person name="Sreeshan A."/>
            <person name="Augustine A."/>
        </authorList>
    </citation>
    <scope>NUCLEOTIDE SEQUENCE</scope>
    <source>
        <tissue evidence="1">Leaf</tissue>
    </source>
</reference>